<comment type="similarity">
    <text evidence="2 11">Belongs to the CBP4 family.</text>
</comment>
<feature type="non-terminal residue" evidence="12">
    <location>
        <position position="1"/>
    </location>
</feature>
<reference evidence="12 13" key="1">
    <citation type="submission" date="2017-10" db="EMBL/GenBank/DDBJ databases">
        <title>Development of genomic resources for the powdery mildew, Erysiphe pulchra.</title>
        <authorList>
            <person name="Wadl P.A."/>
            <person name="Mack B.M."/>
            <person name="Moore G."/>
            <person name="Beltz S.B."/>
        </authorList>
    </citation>
    <scope>NUCLEOTIDE SEQUENCE [LARGE SCALE GENOMIC DNA]</scope>
    <source>
        <strain evidence="12">Cflorida</strain>
    </source>
</reference>
<evidence type="ECO:0000256" key="3">
    <source>
        <dbReference type="ARBA" id="ARBA00022692"/>
    </source>
</evidence>
<keyword evidence="4 11" id="KW-0999">Mitochondrion inner membrane</keyword>
<dbReference type="EMBL" id="PEDP01009465">
    <property type="protein sequence ID" value="POS81688.1"/>
    <property type="molecule type" value="Genomic_DNA"/>
</dbReference>
<evidence type="ECO:0000256" key="11">
    <source>
        <dbReference type="RuleBase" id="RU368005"/>
    </source>
</evidence>
<keyword evidence="6 11" id="KW-0496">Mitochondrion</keyword>
<dbReference type="PANTHER" id="PTHR28202:SF1">
    <property type="entry name" value="ASSEMBLY FACTOR CBP4"/>
    <property type="match status" value="1"/>
</dbReference>
<dbReference type="Pfam" id="PF07960">
    <property type="entry name" value="CBP4"/>
    <property type="match status" value="1"/>
</dbReference>
<evidence type="ECO:0000256" key="5">
    <source>
        <dbReference type="ARBA" id="ARBA00022989"/>
    </source>
</evidence>
<evidence type="ECO:0000256" key="7">
    <source>
        <dbReference type="ARBA" id="ARBA00023136"/>
    </source>
</evidence>
<evidence type="ECO:0000256" key="8">
    <source>
        <dbReference type="ARBA" id="ARBA00023186"/>
    </source>
</evidence>
<dbReference type="GO" id="GO:0034551">
    <property type="term" value="P:mitochondrial respiratory chain complex III assembly"/>
    <property type="evidence" value="ECO:0007669"/>
    <property type="project" value="TreeGrafter"/>
</dbReference>
<comment type="caution">
    <text evidence="12">The sequence shown here is derived from an EMBL/GenBank/DDBJ whole genome shotgun (WGS) entry which is preliminary data.</text>
</comment>
<evidence type="ECO:0000313" key="12">
    <source>
        <dbReference type="EMBL" id="POS81688.1"/>
    </source>
</evidence>
<evidence type="ECO:0000256" key="2">
    <source>
        <dbReference type="ARBA" id="ARBA00006780"/>
    </source>
</evidence>
<accession>A0A2S4PI38</accession>
<protein>
    <recommendedName>
        <fullName evidence="10 11">Cytochrome b mRNA-processing protein 4</fullName>
    </recommendedName>
</protein>
<keyword evidence="5" id="KW-1133">Transmembrane helix</keyword>
<dbReference type="AlphaFoldDB" id="A0A2S4PI38"/>
<evidence type="ECO:0000313" key="13">
    <source>
        <dbReference type="Proteomes" id="UP000237438"/>
    </source>
</evidence>
<sequence length="148" mass="17139">GFLWEGPRHRHEDHHVGEDAGLVSCTHASLRIIINESCTDNQSGGIMCIGGPALIYYVTPTEEELFLVSFLESRLMRRSLERRQEKQEDFDNFVGRLKEYSKSDKPIWTAWEKDVERRRAIHNQELVDAKRAEDAEAEARRQEIKGSI</sequence>
<keyword evidence="8 11" id="KW-0143">Chaperone</keyword>
<name>A0A2S4PI38_9PEZI</name>
<dbReference type="InterPro" id="IPR012420">
    <property type="entry name" value="Cbp4"/>
</dbReference>
<dbReference type="PANTHER" id="PTHR28202">
    <property type="entry name" value="ASSEMBLY FACTOR CBP4"/>
    <property type="match status" value="1"/>
</dbReference>
<feature type="non-terminal residue" evidence="12">
    <location>
        <position position="148"/>
    </location>
</feature>
<gene>
    <name evidence="12" type="ORF">EPUL_005588</name>
</gene>
<evidence type="ECO:0000256" key="1">
    <source>
        <dbReference type="ARBA" id="ARBA00004434"/>
    </source>
</evidence>
<dbReference type="GO" id="GO:0005743">
    <property type="term" value="C:mitochondrial inner membrane"/>
    <property type="evidence" value="ECO:0007669"/>
    <property type="project" value="UniProtKB-SubCell"/>
</dbReference>
<evidence type="ECO:0000256" key="6">
    <source>
        <dbReference type="ARBA" id="ARBA00023128"/>
    </source>
</evidence>
<comment type="subcellular location">
    <subcellularLocation>
        <location evidence="1 11">Mitochondrion inner membrane</location>
        <topology evidence="1 11">Single-pass membrane protein</topology>
    </subcellularLocation>
</comment>
<dbReference type="Proteomes" id="UP000237438">
    <property type="component" value="Unassembled WGS sequence"/>
</dbReference>
<proteinExistence type="inferred from homology"/>
<keyword evidence="3" id="KW-0812">Transmembrane</keyword>
<evidence type="ECO:0000256" key="9">
    <source>
        <dbReference type="ARBA" id="ARBA00025413"/>
    </source>
</evidence>
<evidence type="ECO:0000256" key="4">
    <source>
        <dbReference type="ARBA" id="ARBA00022792"/>
    </source>
</evidence>
<keyword evidence="13" id="KW-1185">Reference proteome</keyword>
<evidence type="ECO:0000256" key="10">
    <source>
        <dbReference type="ARBA" id="ARBA00031521"/>
    </source>
</evidence>
<dbReference type="OrthoDB" id="5576752at2759"/>
<keyword evidence="7" id="KW-0472">Membrane</keyword>
<organism evidence="12 13">
    <name type="scientific">Erysiphe pulchra</name>
    <dbReference type="NCBI Taxonomy" id="225359"/>
    <lineage>
        <taxon>Eukaryota</taxon>
        <taxon>Fungi</taxon>
        <taxon>Dikarya</taxon>
        <taxon>Ascomycota</taxon>
        <taxon>Pezizomycotina</taxon>
        <taxon>Leotiomycetes</taxon>
        <taxon>Erysiphales</taxon>
        <taxon>Erysiphaceae</taxon>
        <taxon>Erysiphe</taxon>
    </lineage>
</organism>
<comment type="function">
    <text evidence="9 11">Essential for the assembly of ubiquinol-cytochrome c reductase. It has a direct effect on the correct occurrence of the Rieske protein, core 4, core 5 and apocytochrome b.</text>
</comment>